<dbReference type="InterPro" id="IPR036390">
    <property type="entry name" value="WH_DNA-bd_sf"/>
</dbReference>
<dbReference type="InterPro" id="IPR050679">
    <property type="entry name" value="Bact_HTH_transcr_reg"/>
</dbReference>
<dbReference type="GO" id="GO:0045892">
    <property type="term" value="P:negative regulation of DNA-templated transcription"/>
    <property type="evidence" value="ECO:0007669"/>
    <property type="project" value="TreeGrafter"/>
</dbReference>
<name>A0A8J3FF12_9BACI</name>
<dbReference type="Proteomes" id="UP000637720">
    <property type="component" value="Unassembled WGS sequence"/>
</dbReference>
<dbReference type="GO" id="GO:0003700">
    <property type="term" value="F:DNA-binding transcription factor activity"/>
    <property type="evidence" value="ECO:0007669"/>
    <property type="project" value="InterPro"/>
</dbReference>
<evidence type="ECO:0000259" key="4">
    <source>
        <dbReference type="PROSITE" id="PS50949"/>
    </source>
</evidence>
<dbReference type="SUPFAM" id="SSF64288">
    <property type="entry name" value="Chorismate lyase-like"/>
    <property type="match status" value="1"/>
</dbReference>
<keyword evidence="6" id="KW-1185">Reference proteome</keyword>
<evidence type="ECO:0000313" key="5">
    <source>
        <dbReference type="EMBL" id="GGK02773.1"/>
    </source>
</evidence>
<evidence type="ECO:0000256" key="1">
    <source>
        <dbReference type="ARBA" id="ARBA00023015"/>
    </source>
</evidence>
<comment type="caution">
    <text evidence="5">The sequence shown here is derived from an EMBL/GenBank/DDBJ whole genome shotgun (WGS) entry which is preliminary data.</text>
</comment>
<dbReference type="PANTHER" id="PTHR44846">
    <property type="entry name" value="MANNOSYL-D-GLYCERATE TRANSPORT/METABOLISM SYSTEM REPRESSOR MNGR-RELATED"/>
    <property type="match status" value="1"/>
</dbReference>
<dbReference type="Pfam" id="PF07702">
    <property type="entry name" value="UTRA"/>
    <property type="match status" value="1"/>
</dbReference>
<feature type="domain" description="HTH gntR-type" evidence="4">
    <location>
        <begin position="6"/>
        <end position="74"/>
    </location>
</feature>
<dbReference type="InterPro" id="IPR011663">
    <property type="entry name" value="UTRA"/>
</dbReference>
<keyword evidence="1" id="KW-0805">Transcription regulation</keyword>
<sequence length="242" mass="27991">MRMVSRPLYLHVIDWIKEQIREGRFASGERLPSEFELAKQLGVSRSTLREALRILEDENVVIRRHGVGTFVHPRPLFSSGIEELFSVTDMIAAHGKRPGTHYLFTGRVKAQAEDREKLNVSEKDEVVVIERLRTADDEPVVYCIDKIPAHLLPDPVPLHYPSIFQLLEREAGIRISYAVAEIEPVGYHEKVSSLLSCAPETALLLLKQVHYDVDENPVLYCFNYFRADRFRFRVVRRRLLTR</sequence>
<keyword evidence="3" id="KW-0804">Transcription</keyword>
<evidence type="ECO:0000256" key="2">
    <source>
        <dbReference type="ARBA" id="ARBA00023125"/>
    </source>
</evidence>
<dbReference type="Gene3D" id="1.10.10.10">
    <property type="entry name" value="Winged helix-like DNA-binding domain superfamily/Winged helix DNA-binding domain"/>
    <property type="match status" value="1"/>
</dbReference>
<dbReference type="AlphaFoldDB" id="A0A8J3FF12"/>
<keyword evidence="2" id="KW-0238">DNA-binding</keyword>
<dbReference type="PANTHER" id="PTHR44846:SF17">
    <property type="entry name" value="GNTR-FAMILY TRANSCRIPTIONAL REGULATOR"/>
    <property type="match status" value="1"/>
</dbReference>
<evidence type="ECO:0000256" key="3">
    <source>
        <dbReference type="ARBA" id="ARBA00023163"/>
    </source>
</evidence>
<dbReference type="PROSITE" id="PS50949">
    <property type="entry name" value="HTH_GNTR"/>
    <property type="match status" value="1"/>
</dbReference>
<dbReference type="GO" id="GO:0003677">
    <property type="term" value="F:DNA binding"/>
    <property type="evidence" value="ECO:0007669"/>
    <property type="project" value="UniProtKB-KW"/>
</dbReference>
<reference evidence="5" key="2">
    <citation type="submission" date="2020-09" db="EMBL/GenBank/DDBJ databases">
        <authorList>
            <person name="Sun Q."/>
            <person name="Ohkuma M."/>
        </authorList>
    </citation>
    <scope>NUCLEOTIDE SEQUENCE</scope>
    <source>
        <strain evidence="5">JCM 14719</strain>
    </source>
</reference>
<evidence type="ECO:0000313" key="6">
    <source>
        <dbReference type="Proteomes" id="UP000637720"/>
    </source>
</evidence>
<protein>
    <submittedName>
        <fullName evidence="5">GntR family transcriptional regulator</fullName>
    </submittedName>
</protein>
<dbReference type="InterPro" id="IPR000524">
    <property type="entry name" value="Tscrpt_reg_HTH_GntR"/>
</dbReference>
<dbReference type="Pfam" id="PF00392">
    <property type="entry name" value="GntR"/>
    <property type="match status" value="1"/>
</dbReference>
<accession>A0A8J3FF12</accession>
<dbReference type="SUPFAM" id="SSF46785">
    <property type="entry name" value="Winged helix' DNA-binding domain"/>
    <property type="match status" value="1"/>
</dbReference>
<dbReference type="SMART" id="SM00866">
    <property type="entry name" value="UTRA"/>
    <property type="match status" value="1"/>
</dbReference>
<organism evidence="5 6">
    <name type="scientific">Calditerricola satsumensis</name>
    <dbReference type="NCBI Taxonomy" id="373054"/>
    <lineage>
        <taxon>Bacteria</taxon>
        <taxon>Bacillati</taxon>
        <taxon>Bacillota</taxon>
        <taxon>Bacilli</taxon>
        <taxon>Bacillales</taxon>
        <taxon>Bacillaceae</taxon>
        <taxon>Calditerricola</taxon>
    </lineage>
</organism>
<dbReference type="PRINTS" id="PR00035">
    <property type="entry name" value="HTHGNTR"/>
</dbReference>
<reference evidence="5" key="1">
    <citation type="journal article" date="2014" name="Int. J. Syst. Evol. Microbiol.">
        <title>Complete genome sequence of Corynebacterium casei LMG S-19264T (=DSM 44701T), isolated from a smear-ripened cheese.</title>
        <authorList>
            <consortium name="US DOE Joint Genome Institute (JGI-PGF)"/>
            <person name="Walter F."/>
            <person name="Albersmeier A."/>
            <person name="Kalinowski J."/>
            <person name="Ruckert C."/>
        </authorList>
    </citation>
    <scope>NUCLEOTIDE SEQUENCE</scope>
    <source>
        <strain evidence="5">JCM 14719</strain>
    </source>
</reference>
<dbReference type="CDD" id="cd07377">
    <property type="entry name" value="WHTH_GntR"/>
    <property type="match status" value="1"/>
</dbReference>
<dbReference type="Gene3D" id="3.40.1410.10">
    <property type="entry name" value="Chorismate lyase-like"/>
    <property type="match status" value="1"/>
</dbReference>
<proteinExistence type="predicted"/>
<dbReference type="SMART" id="SM00345">
    <property type="entry name" value="HTH_GNTR"/>
    <property type="match status" value="1"/>
</dbReference>
<gene>
    <name evidence="5" type="ORF">GCM10007043_16040</name>
</gene>
<dbReference type="InterPro" id="IPR036388">
    <property type="entry name" value="WH-like_DNA-bd_sf"/>
</dbReference>
<dbReference type="InterPro" id="IPR028978">
    <property type="entry name" value="Chorismate_lyase_/UTRA_dom_sf"/>
</dbReference>
<dbReference type="EMBL" id="BMOF01000032">
    <property type="protein sequence ID" value="GGK02773.1"/>
    <property type="molecule type" value="Genomic_DNA"/>
</dbReference>